<dbReference type="AlphaFoldDB" id="A0A3N1CZ83"/>
<protein>
    <submittedName>
        <fullName evidence="2">Uncharacterized protein</fullName>
    </submittedName>
</protein>
<feature type="transmembrane region" description="Helical" evidence="1">
    <location>
        <begin position="115"/>
        <end position="131"/>
    </location>
</feature>
<name>A0A3N1CZ83_9ACTN</name>
<evidence type="ECO:0000313" key="2">
    <source>
        <dbReference type="EMBL" id="ROO86603.1"/>
    </source>
</evidence>
<keyword evidence="1" id="KW-1133">Transmembrane helix</keyword>
<feature type="transmembrane region" description="Helical" evidence="1">
    <location>
        <begin position="51"/>
        <end position="69"/>
    </location>
</feature>
<feature type="transmembrane region" description="Helical" evidence="1">
    <location>
        <begin position="76"/>
        <end position="95"/>
    </location>
</feature>
<proteinExistence type="predicted"/>
<keyword evidence="3" id="KW-1185">Reference proteome</keyword>
<gene>
    <name evidence="2" type="ORF">EDD29_4176</name>
</gene>
<dbReference type="OrthoDB" id="5145814at2"/>
<dbReference type="EMBL" id="RJKE01000001">
    <property type="protein sequence ID" value="ROO86603.1"/>
    <property type="molecule type" value="Genomic_DNA"/>
</dbReference>
<comment type="caution">
    <text evidence="2">The sequence shown here is derived from an EMBL/GenBank/DDBJ whole genome shotgun (WGS) entry which is preliminary data.</text>
</comment>
<accession>A0A3N1CZ83</accession>
<dbReference type="RefSeq" id="WP_123665987.1">
    <property type="nucleotide sequence ID" value="NZ_RJKE01000001.1"/>
</dbReference>
<evidence type="ECO:0000313" key="3">
    <source>
        <dbReference type="Proteomes" id="UP000272400"/>
    </source>
</evidence>
<organism evidence="2 3">
    <name type="scientific">Actinocorallia herbida</name>
    <dbReference type="NCBI Taxonomy" id="58109"/>
    <lineage>
        <taxon>Bacteria</taxon>
        <taxon>Bacillati</taxon>
        <taxon>Actinomycetota</taxon>
        <taxon>Actinomycetes</taxon>
        <taxon>Streptosporangiales</taxon>
        <taxon>Thermomonosporaceae</taxon>
        <taxon>Actinocorallia</taxon>
    </lineage>
</organism>
<dbReference type="Proteomes" id="UP000272400">
    <property type="component" value="Unassembled WGS sequence"/>
</dbReference>
<keyword evidence="1" id="KW-0812">Transmembrane</keyword>
<evidence type="ECO:0000256" key="1">
    <source>
        <dbReference type="SAM" id="Phobius"/>
    </source>
</evidence>
<keyword evidence="1" id="KW-0472">Membrane</keyword>
<sequence>MRTTSTLTATPTGRTTYSRQMFAVLAAAFTLSVVHTGYAWAADLESPDFNVRTPLAWIFYAVCFGMTALSRNDKRWAQWTVQVFLVVVLVIGVFVYPQMFELRQQTVFGWFENDVYVGLLIVATYLSVLRLRRVDLVS</sequence>
<reference evidence="2 3" key="1">
    <citation type="submission" date="2018-11" db="EMBL/GenBank/DDBJ databases">
        <title>Sequencing the genomes of 1000 actinobacteria strains.</title>
        <authorList>
            <person name="Klenk H.-P."/>
        </authorList>
    </citation>
    <scope>NUCLEOTIDE SEQUENCE [LARGE SCALE GENOMIC DNA]</scope>
    <source>
        <strain evidence="2 3">DSM 44254</strain>
    </source>
</reference>